<dbReference type="Gene3D" id="2.130.10.30">
    <property type="entry name" value="Regulator of chromosome condensation 1/beta-lactamase-inhibitor protein II"/>
    <property type="match status" value="1"/>
</dbReference>
<keyword evidence="6" id="KW-1185">Reference proteome</keyword>
<evidence type="ECO:0000313" key="5">
    <source>
        <dbReference type="EnsemblMetazoa" id="XP_030837226"/>
    </source>
</evidence>
<feature type="compositionally biased region" description="Basic and acidic residues" evidence="3">
    <location>
        <begin position="398"/>
        <end position="413"/>
    </location>
</feature>
<dbReference type="EnsemblMetazoa" id="XM_030981366">
    <property type="protein sequence ID" value="XP_030837226"/>
    <property type="gene ID" value="LOC115922466"/>
</dbReference>
<dbReference type="PANTHER" id="PTHR22872">
    <property type="entry name" value="BTK-BINDING PROTEIN-RELATED"/>
    <property type="match status" value="1"/>
</dbReference>
<dbReference type="PRINTS" id="PR00633">
    <property type="entry name" value="RCCNDNSATION"/>
</dbReference>
<evidence type="ECO:0000256" key="2">
    <source>
        <dbReference type="PROSITE-ProRule" id="PRU00235"/>
    </source>
</evidence>
<dbReference type="PROSITE" id="PS00626">
    <property type="entry name" value="RCC1_2"/>
    <property type="match status" value="1"/>
</dbReference>
<feature type="repeat" description="RCC1" evidence="2">
    <location>
        <begin position="158"/>
        <end position="208"/>
    </location>
</feature>
<dbReference type="Proteomes" id="UP000007110">
    <property type="component" value="Unassembled WGS sequence"/>
</dbReference>
<dbReference type="PROSITE" id="PS50012">
    <property type="entry name" value="RCC1_3"/>
    <property type="match status" value="3"/>
</dbReference>
<protein>
    <recommendedName>
        <fullName evidence="4">RCC1-like domain-containing protein</fullName>
    </recommendedName>
</protein>
<dbReference type="GeneID" id="115922466"/>
<dbReference type="OrthoDB" id="5370059at2759"/>
<evidence type="ECO:0000259" key="4">
    <source>
        <dbReference type="Pfam" id="PF25390"/>
    </source>
</evidence>
<dbReference type="SUPFAM" id="SSF50985">
    <property type="entry name" value="RCC1/BLIP-II"/>
    <property type="match status" value="1"/>
</dbReference>
<organism evidence="5 6">
    <name type="scientific">Strongylocentrotus purpuratus</name>
    <name type="common">Purple sea urchin</name>
    <dbReference type="NCBI Taxonomy" id="7668"/>
    <lineage>
        <taxon>Eukaryota</taxon>
        <taxon>Metazoa</taxon>
        <taxon>Echinodermata</taxon>
        <taxon>Eleutherozoa</taxon>
        <taxon>Echinozoa</taxon>
        <taxon>Echinoidea</taxon>
        <taxon>Euechinoidea</taxon>
        <taxon>Echinacea</taxon>
        <taxon>Camarodonta</taxon>
        <taxon>Echinidea</taxon>
        <taxon>Strongylocentrotidae</taxon>
        <taxon>Strongylocentrotus</taxon>
    </lineage>
</organism>
<dbReference type="InterPro" id="IPR058923">
    <property type="entry name" value="RCC1-like_dom"/>
</dbReference>
<dbReference type="KEGG" id="spu:115922466"/>
<accession>A0A7M7NJ57</accession>
<reference evidence="5" key="2">
    <citation type="submission" date="2021-01" db="UniProtKB">
        <authorList>
            <consortium name="EnsemblMetazoa"/>
        </authorList>
    </citation>
    <scope>IDENTIFICATION</scope>
</reference>
<feature type="region of interest" description="Disordered" evidence="3">
    <location>
        <begin position="398"/>
        <end position="429"/>
    </location>
</feature>
<feature type="repeat" description="RCC1" evidence="2">
    <location>
        <begin position="209"/>
        <end position="260"/>
    </location>
</feature>
<evidence type="ECO:0000256" key="3">
    <source>
        <dbReference type="SAM" id="MobiDB-lite"/>
    </source>
</evidence>
<dbReference type="Pfam" id="PF25390">
    <property type="entry name" value="WD40_RLD"/>
    <property type="match status" value="1"/>
</dbReference>
<evidence type="ECO:0000256" key="1">
    <source>
        <dbReference type="ARBA" id="ARBA00022737"/>
    </source>
</evidence>
<dbReference type="InParanoid" id="A0A7M7NJ57"/>
<dbReference type="InterPro" id="IPR009091">
    <property type="entry name" value="RCC1/BLIP-II"/>
</dbReference>
<name>A0A7M7NJ57_STRPU</name>
<feature type="compositionally biased region" description="Basic and acidic residues" evidence="3">
    <location>
        <begin position="506"/>
        <end position="528"/>
    </location>
</feature>
<dbReference type="PANTHER" id="PTHR22872:SF9">
    <property type="entry name" value="X-LINKED RETINITIS PIGMENTOSA GTPASE REGULATOR"/>
    <property type="match status" value="1"/>
</dbReference>
<sequence length="705" mass="78288">MASSDHSDDGDAIMMLKRTSLEGYPIKDVCGNPECVVMTTFSGRVYTCDPTGVSQPENYVEVIFPTSEEEDEPDVDIVSVCCGRHRFLALSANGLVYSWSKNNIGQLGIRKKKKKKKHHNRSQTTQDFKPRLIEELSNYDVIQIACGDDHSLALTRDRRLFLWGCNLHGQLGVKTTEQAKPFEIEGLWGIPLQHIAAGGAHSVALSTTGSIFVWGSNTHGQLGLQQLDDVKLPVKLGSLSQDNVKVVSCGMYHTSFLQQNGQLLVYGMGVDRCPCDSEEWGDSELRPGRPKRFRTFSFLESTSRCTYAVDDVTHDIFVLDHDKVQEGGGLQLEPLEGGSMIDVFEPESSTDWPPGRYAFDPKVWEPSRPVEDYERIEKFGEGTRRDDVADTNTMVRETEQQERTVTDSNHGDSDGCTNEAQGTTEHDSIDDRGFGGFYEDCNEDFFDCSSSIDDAYIDDDSFVTCDEDYISICCDAFHDDPGVRCSHIDEQEDMSRNHTYSVETSPEPHSKSFDEYRQSTKDNEGATTDMDRTATELHSRQSGSNISKSNTCSEERIVILSSDAATHPAVYLTLGTADTAEEGVSVMNEPALHIEHPVPFEDGITDLSATLDAISVTNDHACPARETLEDVSGEADVGQENNQRPPRTWRRLCAGQEKIFIIEQDEPMRKDVQITINPGKEIDTLSAELLQSLSDVGGDITEEDA</sequence>
<evidence type="ECO:0000313" key="6">
    <source>
        <dbReference type="Proteomes" id="UP000007110"/>
    </source>
</evidence>
<dbReference type="AlphaFoldDB" id="A0A7M7NJ57"/>
<reference evidence="6" key="1">
    <citation type="submission" date="2015-02" db="EMBL/GenBank/DDBJ databases">
        <title>Genome sequencing for Strongylocentrotus purpuratus.</title>
        <authorList>
            <person name="Murali S."/>
            <person name="Liu Y."/>
            <person name="Vee V."/>
            <person name="English A."/>
            <person name="Wang M."/>
            <person name="Skinner E."/>
            <person name="Han Y."/>
            <person name="Muzny D.M."/>
            <person name="Worley K.C."/>
            <person name="Gibbs R.A."/>
        </authorList>
    </citation>
    <scope>NUCLEOTIDE SEQUENCE</scope>
</reference>
<dbReference type="RefSeq" id="XP_030837226.1">
    <property type="nucleotide sequence ID" value="XM_030981366.1"/>
</dbReference>
<proteinExistence type="predicted"/>
<feature type="domain" description="RCC1-like" evidence="4">
    <location>
        <begin position="27"/>
        <end position="271"/>
    </location>
</feature>
<dbReference type="InterPro" id="IPR051625">
    <property type="entry name" value="Signaling_Regulatory_Domain"/>
</dbReference>
<keyword evidence="1" id="KW-0677">Repeat</keyword>
<dbReference type="InterPro" id="IPR000408">
    <property type="entry name" value="Reg_chr_condens"/>
</dbReference>
<feature type="region of interest" description="Disordered" evidence="3">
    <location>
        <begin position="496"/>
        <end position="528"/>
    </location>
</feature>
<feature type="repeat" description="RCC1" evidence="2">
    <location>
        <begin position="94"/>
        <end position="157"/>
    </location>
</feature>